<reference evidence="2 3" key="1">
    <citation type="journal article" date="2015" name="Genome Biol. Evol.">
        <title>Comparative Genomics of a Bacterivorous Green Alga Reveals Evolutionary Causalities and Consequences of Phago-Mixotrophic Mode of Nutrition.</title>
        <authorList>
            <person name="Burns J.A."/>
            <person name="Paasch A."/>
            <person name="Narechania A."/>
            <person name="Kim E."/>
        </authorList>
    </citation>
    <scope>NUCLEOTIDE SEQUENCE [LARGE SCALE GENOMIC DNA]</scope>
    <source>
        <strain evidence="2 3">PLY_AMNH</strain>
    </source>
</reference>
<dbReference type="EMBL" id="LGRX02017450">
    <property type="protein sequence ID" value="KAK3260755.1"/>
    <property type="molecule type" value="Genomic_DNA"/>
</dbReference>
<keyword evidence="3" id="KW-1185">Reference proteome</keyword>
<evidence type="ECO:0000256" key="1">
    <source>
        <dbReference type="SAM" id="MobiDB-lite"/>
    </source>
</evidence>
<dbReference type="Proteomes" id="UP001190700">
    <property type="component" value="Unassembled WGS sequence"/>
</dbReference>
<organism evidence="2 3">
    <name type="scientific">Cymbomonas tetramitiformis</name>
    <dbReference type="NCBI Taxonomy" id="36881"/>
    <lineage>
        <taxon>Eukaryota</taxon>
        <taxon>Viridiplantae</taxon>
        <taxon>Chlorophyta</taxon>
        <taxon>Pyramimonadophyceae</taxon>
        <taxon>Pyramimonadales</taxon>
        <taxon>Pyramimonadaceae</taxon>
        <taxon>Cymbomonas</taxon>
    </lineage>
</organism>
<proteinExistence type="predicted"/>
<accession>A0AAE0FJA6</accession>
<feature type="region of interest" description="Disordered" evidence="1">
    <location>
        <begin position="18"/>
        <end position="46"/>
    </location>
</feature>
<comment type="caution">
    <text evidence="2">The sequence shown here is derived from an EMBL/GenBank/DDBJ whole genome shotgun (WGS) entry which is preliminary data.</text>
</comment>
<name>A0AAE0FJA6_9CHLO</name>
<evidence type="ECO:0000313" key="3">
    <source>
        <dbReference type="Proteomes" id="UP001190700"/>
    </source>
</evidence>
<evidence type="ECO:0000313" key="2">
    <source>
        <dbReference type="EMBL" id="KAK3260755.1"/>
    </source>
</evidence>
<feature type="compositionally biased region" description="Pro residues" evidence="1">
    <location>
        <begin position="18"/>
        <end position="44"/>
    </location>
</feature>
<protein>
    <submittedName>
        <fullName evidence="2">Uncharacterized protein</fullName>
    </submittedName>
</protein>
<dbReference type="AlphaFoldDB" id="A0AAE0FJA6"/>
<sequence>MAHYGNAIPVNAGPPTHYAPPPMAPPAQQPPPVYAPPMQPPPPQQMATGQPEKTTCWCGVEDTKCNENQCCLCLAKIALFPAAAAIYPFGAGLYTCLQAWRCLCVGCLSAHIAHQMTEKLAITAARMQGHHIPPSQQVNYQRDTISCWAIQAKCWVEIDQANGNCWVCSLPATKKMLRGHGVEAPCQVCLMGGRY</sequence>
<gene>
    <name evidence="2" type="ORF">CYMTET_30315</name>
</gene>